<evidence type="ECO:0000256" key="8">
    <source>
        <dbReference type="SAM" id="MobiDB-lite"/>
    </source>
</evidence>
<dbReference type="GO" id="GO:0005886">
    <property type="term" value="C:plasma membrane"/>
    <property type="evidence" value="ECO:0007669"/>
    <property type="project" value="UniProtKB-SubCell"/>
</dbReference>
<dbReference type="AlphaFoldDB" id="A0A5Q6RYR1"/>
<feature type="transmembrane region" description="Helical" evidence="9">
    <location>
        <begin position="260"/>
        <end position="290"/>
    </location>
</feature>
<evidence type="ECO:0000256" key="4">
    <source>
        <dbReference type="ARBA" id="ARBA00022475"/>
    </source>
</evidence>
<evidence type="ECO:0000256" key="9">
    <source>
        <dbReference type="SAM" id="Phobius"/>
    </source>
</evidence>
<organism evidence="10 11">
    <name type="scientific">Mumia zhuanghuii</name>
    <dbReference type="NCBI Taxonomy" id="2585211"/>
    <lineage>
        <taxon>Bacteria</taxon>
        <taxon>Bacillati</taxon>
        <taxon>Actinomycetota</taxon>
        <taxon>Actinomycetes</taxon>
        <taxon>Propionibacteriales</taxon>
        <taxon>Nocardioidaceae</taxon>
        <taxon>Mumia</taxon>
    </lineage>
</organism>
<dbReference type="GO" id="GO:0055085">
    <property type="term" value="P:transmembrane transport"/>
    <property type="evidence" value="ECO:0007669"/>
    <property type="project" value="TreeGrafter"/>
</dbReference>
<dbReference type="EMBL" id="VDFQ02000003">
    <property type="protein sequence ID" value="KAA1423121.1"/>
    <property type="molecule type" value="Genomic_DNA"/>
</dbReference>
<evidence type="ECO:0000256" key="5">
    <source>
        <dbReference type="ARBA" id="ARBA00022692"/>
    </source>
</evidence>
<evidence type="ECO:0000256" key="6">
    <source>
        <dbReference type="ARBA" id="ARBA00022989"/>
    </source>
</evidence>
<gene>
    <name evidence="10" type="ORF">FE697_012370</name>
</gene>
<feature type="transmembrane region" description="Helical" evidence="9">
    <location>
        <begin position="37"/>
        <end position="55"/>
    </location>
</feature>
<feature type="transmembrane region" description="Helical" evidence="9">
    <location>
        <begin position="166"/>
        <end position="196"/>
    </location>
</feature>
<feature type="compositionally biased region" description="Pro residues" evidence="8">
    <location>
        <begin position="379"/>
        <end position="401"/>
    </location>
</feature>
<keyword evidence="6 9" id="KW-1133">Transmembrane helix</keyword>
<dbReference type="PANTHER" id="PTHR21716:SF53">
    <property type="entry name" value="PERMEASE PERM-RELATED"/>
    <property type="match status" value="1"/>
</dbReference>
<keyword evidence="4" id="KW-1003">Cell membrane</keyword>
<feature type="transmembrane region" description="Helical" evidence="9">
    <location>
        <begin position="297"/>
        <end position="316"/>
    </location>
</feature>
<sequence>MSTGASRDGVDRCPSLGRVTRDRSAILSRGFSTLARWSWQLIAIAAGLFVLGWIIGKFWMIGYPVMLALIVTTLLGPPAAWLRDRGVPAALAAVVVVLGFLAVLTGVVAVLAPQVAGQAGDIASEGARGLQAIQDWVQDGPLGVTENQLDNAIQSLQDKLRDSADVISAGALSTLGAATNVIVNTVLVLMLTFFFVKDGHKFLPWLRRTLGGRAGTHISEAGTRAWSTLGGFIRTQALVSFVDAVFIGLGLVILDVPLAVPLAVIVFFGGFIPIVGAFVTGALAVLVTLVTNDFRDAVIMLIVIVAVQQLEGNVLSPWLQGKAMDLQAAVVLLAITAGSSLFGITGAFLAVPAVATAAAVLRYVNEQIAVAAASDDGAPPGPPTEPPTDAVPPKTPAPGADPEPTAT</sequence>
<feature type="transmembrane region" description="Helical" evidence="9">
    <location>
        <begin position="328"/>
        <end position="361"/>
    </location>
</feature>
<evidence type="ECO:0000256" key="3">
    <source>
        <dbReference type="ARBA" id="ARBA00022448"/>
    </source>
</evidence>
<comment type="caution">
    <text evidence="10">The sequence shown here is derived from an EMBL/GenBank/DDBJ whole genome shotgun (WGS) entry which is preliminary data.</text>
</comment>
<reference evidence="10 11" key="1">
    <citation type="submission" date="2019-09" db="EMBL/GenBank/DDBJ databases">
        <title>Mumia zhuanghuii sp. nov. isolated from the intestinal contents of plateau pika (Ochotona curzoniae) in the Qinghai-Tibet plateau of China.</title>
        <authorList>
            <person name="Tian Z."/>
        </authorList>
    </citation>
    <scope>NUCLEOTIDE SEQUENCE [LARGE SCALE GENOMIC DNA]</scope>
    <source>
        <strain evidence="11">350</strain>
    </source>
</reference>
<dbReference type="OrthoDB" id="9784366at2"/>
<feature type="region of interest" description="Disordered" evidence="8">
    <location>
        <begin position="374"/>
        <end position="407"/>
    </location>
</feature>
<feature type="transmembrane region" description="Helical" evidence="9">
    <location>
        <begin position="89"/>
        <end position="112"/>
    </location>
</feature>
<evidence type="ECO:0000256" key="2">
    <source>
        <dbReference type="ARBA" id="ARBA00009773"/>
    </source>
</evidence>
<evidence type="ECO:0000256" key="7">
    <source>
        <dbReference type="ARBA" id="ARBA00023136"/>
    </source>
</evidence>
<dbReference type="InterPro" id="IPR002549">
    <property type="entry name" value="AI-2E-like"/>
</dbReference>
<dbReference type="PANTHER" id="PTHR21716">
    <property type="entry name" value="TRANSMEMBRANE PROTEIN"/>
    <property type="match status" value="1"/>
</dbReference>
<comment type="similarity">
    <text evidence="2">Belongs to the autoinducer-2 exporter (AI-2E) (TC 2.A.86) family.</text>
</comment>
<evidence type="ECO:0000313" key="10">
    <source>
        <dbReference type="EMBL" id="KAA1423121.1"/>
    </source>
</evidence>
<keyword evidence="7 9" id="KW-0472">Membrane</keyword>
<keyword evidence="3" id="KW-0813">Transport</keyword>
<keyword evidence="5 9" id="KW-0812">Transmembrane</keyword>
<feature type="transmembrane region" description="Helical" evidence="9">
    <location>
        <begin position="237"/>
        <end position="254"/>
    </location>
</feature>
<name>A0A5Q6RYR1_9ACTN</name>
<accession>A0A5Q6RYR1</accession>
<dbReference type="Pfam" id="PF01594">
    <property type="entry name" value="AI-2E_transport"/>
    <property type="match status" value="1"/>
</dbReference>
<comment type="subcellular location">
    <subcellularLocation>
        <location evidence="1">Cell membrane</location>
        <topology evidence="1">Multi-pass membrane protein</topology>
    </subcellularLocation>
</comment>
<evidence type="ECO:0000313" key="11">
    <source>
        <dbReference type="Proteomes" id="UP000307768"/>
    </source>
</evidence>
<feature type="transmembrane region" description="Helical" evidence="9">
    <location>
        <begin position="61"/>
        <end position="82"/>
    </location>
</feature>
<protein>
    <submittedName>
        <fullName evidence="10">AI-2E family transporter</fullName>
    </submittedName>
</protein>
<proteinExistence type="inferred from homology"/>
<dbReference type="Proteomes" id="UP000307768">
    <property type="component" value="Unassembled WGS sequence"/>
</dbReference>
<evidence type="ECO:0000256" key="1">
    <source>
        <dbReference type="ARBA" id="ARBA00004651"/>
    </source>
</evidence>